<comment type="caution">
    <text evidence="3">The sequence shown here is derived from an EMBL/GenBank/DDBJ whole genome shotgun (WGS) entry which is preliminary data.</text>
</comment>
<gene>
    <name evidence="3" type="ORF">IAA37_07060</name>
</gene>
<name>A0A9D2MIW5_9FIRM</name>
<keyword evidence="2" id="KW-1133">Transmembrane helix</keyword>
<dbReference type="EMBL" id="DWXN01000012">
    <property type="protein sequence ID" value="HJB75412.1"/>
    <property type="molecule type" value="Genomic_DNA"/>
</dbReference>
<organism evidence="3 4">
    <name type="scientific">Candidatus Eubacterium faecale</name>
    <dbReference type="NCBI Taxonomy" id="2838568"/>
    <lineage>
        <taxon>Bacteria</taxon>
        <taxon>Bacillati</taxon>
        <taxon>Bacillota</taxon>
        <taxon>Clostridia</taxon>
        <taxon>Eubacteriales</taxon>
        <taxon>Eubacteriaceae</taxon>
        <taxon>Eubacterium</taxon>
    </lineage>
</organism>
<evidence type="ECO:0000256" key="1">
    <source>
        <dbReference type="SAM" id="MobiDB-lite"/>
    </source>
</evidence>
<feature type="transmembrane region" description="Helical" evidence="2">
    <location>
        <begin position="217"/>
        <end position="242"/>
    </location>
</feature>
<evidence type="ECO:0000313" key="4">
    <source>
        <dbReference type="Proteomes" id="UP000823877"/>
    </source>
</evidence>
<reference evidence="3" key="1">
    <citation type="journal article" date="2021" name="PeerJ">
        <title>Extensive microbial diversity within the chicken gut microbiome revealed by metagenomics and culture.</title>
        <authorList>
            <person name="Gilroy R."/>
            <person name="Ravi A."/>
            <person name="Getino M."/>
            <person name="Pursley I."/>
            <person name="Horton D.L."/>
            <person name="Alikhan N.F."/>
            <person name="Baker D."/>
            <person name="Gharbi K."/>
            <person name="Hall N."/>
            <person name="Watson M."/>
            <person name="Adriaenssens E.M."/>
            <person name="Foster-Nyarko E."/>
            <person name="Jarju S."/>
            <person name="Secka A."/>
            <person name="Antonio M."/>
            <person name="Oren A."/>
            <person name="Chaudhuri R.R."/>
            <person name="La Ragione R."/>
            <person name="Hildebrand F."/>
            <person name="Pallen M.J."/>
        </authorList>
    </citation>
    <scope>NUCLEOTIDE SEQUENCE</scope>
    <source>
        <strain evidence="3">CHK188-16595</strain>
    </source>
</reference>
<evidence type="ECO:0000313" key="3">
    <source>
        <dbReference type="EMBL" id="HJB75412.1"/>
    </source>
</evidence>
<sequence>MATCPNCGKKIPWWNIKAECKYCGVSIPNYNWMERLEEDNQKAEAAFTVFYRTMNRVRYSLFGTKLRIVRFILTFLPAVAFIIPWSAVNSAGENFQLTLFSFTGAKSALDIFLQFFNNFSLIWENLKFENFFGPTTFLVVGTVFYFLAALFIVIAFFMNIIKCKKPKTKSAITFDIITIAFSIVAVSLFSSAAGIGADAKAFSVGEFAVYDVSGGFFWGYIIALVLFLVALGINIAVVIAPAKSDETLEQERLAKAEAKAAKERENELKKEKEREEAAKAHEEEQKRIIEEAKRKVAEKKARDEAKKKKKK</sequence>
<keyword evidence="2" id="KW-0472">Membrane</keyword>
<proteinExistence type="predicted"/>
<feature type="region of interest" description="Disordered" evidence="1">
    <location>
        <begin position="263"/>
        <end position="286"/>
    </location>
</feature>
<protein>
    <submittedName>
        <fullName evidence="3">Uncharacterized protein</fullName>
    </submittedName>
</protein>
<dbReference type="Proteomes" id="UP000823877">
    <property type="component" value="Unassembled WGS sequence"/>
</dbReference>
<evidence type="ECO:0000256" key="2">
    <source>
        <dbReference type="SAM" id="Phobius"/>
    </source>
</evidence>
<dbReference type="AlphaFoldDB" id="A0A9D2MIW5"/>
<feature type="transmembrane region" description="Helical" evidence="2">
    <location>
        <begin position="137"/>
        <end position="160"/>
    </location>
</feature>
<feature type="transmembrane region" description="Helical" evidence="2">
    <location>
        <begin position="68"/>
        <end position="87"/>
    </location>
</feature>
<reference evidence="3" key="2">
    <citation type="submission" date="2021-04" db="EMBL/GenBank/DDBJ databases">
        <authorList>
            <person name="Gilroy R."/>
        </authorList>
    </citation>
    <scope>NUCLEOTIDE SEQUENCE</scope>
    <source>
        <strain evidence="3">CHK188-16595</strain>
    </source>
</reference>
<feature type="transmembrane region" description="Helical" evidence="2">
    <location>
        <begin position="172"/>
        <end position="197"/>
    </location>
</feature>
<keyword evidence="2" id="KW-0812">Transmembrane</keyword>
<accession>A0A9D2MIW5</accession>